<dbReference type="EMBL" id="JAMYJR010000001">
    <property type="protein sequence ID" value="MCO8269290.1"/>
    <property type="molecule type" value="Genomic_DNA"/>
</dbReference>
<keyword evidence="10" id="KW-1185">Reference proteome</keyword>
<keyword evidence="4 7" id="KW-0812">Transmembrane</keyword>
<evidence type="ECO:0000256" key="1">
    <source>
        <dbReference type="ARBA" id="ARBA00004651"/>
    </source>
</evidence>
<feature type="transmembrane region" description="Helical" evidence="7">
    <location>
        <begin position="519"/>
        <end position="542"/>
    </location>
</feature>
<keyword evidence="6 7" id="KW-0472">Membrane</keyword>
<feature type="transmembrane region" description="Helical" evidence="7">
    <location>
        <begin position="640"/>
        <end position="660"/>
    </location>
</feature>
<protein>
    <submittedName>
        <fullName evidence="9">MMPL family transporter</fullName>
    </submittedName>
</protein>
<feature type="transmembrane region" description="Helical" evidence="7">
    <location>
        <begin position="203"/>
        <end position="223"/>
    </location>
</feature>
<sequence>MFTALGRFVVRRARLTLLGSLVVFAVTAVLGFGVFAGLANGGFDDPASDSSRAAQILEDDFGAGPPNIVLVVTADGGNVDAPDAAAAGQALSTGVAGLAGIDEVTSYWNAGQAPALRSDDGREALVLIRAGGDDTAQEEAVVLIRDQFGGDRGPITTEIGGQAAFGEALGHGLEQDLVLAESIAIPLTLLLLLFVFRGVVAALLPLVVGASATVGAFFVLWAISQVTDVSVFSINLVTALGLGLAIDYSLLIVSRFREELTAGHDVGLAVIRTVESAGRTVLFSGVTVAVALLALIAFPLFFLRSFAYAGVGVVLVAVLAAVITLPALLAVLGHRVNAWKLPGVVRTDSPRWAGIAEKVLRRPGLVTGGVVALLVLLSLPVLGTSFGNPDARVLPSDDPARVATEKAQREFGFTAEAFPVVLRGAPDPARIDTYAGSASRLPNVAEVVTARGTWTDGQQTGEPGPDARKFQATAGEWLEVVPSVVPISSEATDLVHDLRELDPDVLVGGSAAQLEDTKASILAVAPWAALWIAVATFVLLFLMFGSFLVPLKAIVLNTLNLTAMLGLMVWIFQDGNLSGLLGFTPTGFTDIAMPLLMFAVAFGLSMDYEVFLLARMKEEYDRTGDNHAAIVTGIAKTGRIVTAAALVLSITFFAFATSGITFMKMFGLGLGLAVLIDAFIVRATLVPALMKLAGKANWWAPAWARRVHARAGLDESGGTLSTSTERERTLV</sequence>
<evidence type="ECO:0000259" key="8">
    <source>
        <dbReference type="Pfam" id="PF03176"/>
    </source>
</evidence>
<dbReference type="Pfam" id="PF03176">
    <property type="entry name" value="MMPL"/>
    <property type="match status" value="2"/>
</dbReference>
<dbReference type="Gene3D" id="1.20.1640.10">
    <property type="entry name" value="Multidrug efflux transporter AcrB transmembrane domain"/>
    <property type="match status" value="2"/>
</dbReference>
<dbReference type="SUPFAM" id="SSF82866">
    <property type="entry name" value="Multidrug efflux transporter AcrB transmembrane domain"/>
    <property type="match status" value="2"/>
</dbReference>
<evidence type="ECO:0000256" key="7">
    <source>
        <dbReference type="SAM" id="Phobius"/>
    </source>
</evidence>
<comment type="subcellular location">
    <subcellularLocation>
        <location evidence="1">Cell membrane</location>
        <topology evidence="1">Multi-pass membrane protein</topology>
    </subcellularLocation>
</comment>
<evidence type="ECO:0000313" key="10">
    <source>
        <dbReference type="Proteomes" id="UP001523369"/>
    </source>
</evidence>
<comment type="similarity">
    <text evidence="2">Belongs to the resistance-nodulation-cell division (RND) (TC 2.A.6) family. MmpL subfamily.</text>
</comment>
<evidence type="ECO:0000256" key="6">
    <source>
        <dbReference type="ARBA" id="ARBA00023136"/>
    </source>
</evidence>
<comment type="caution">
    <text evidence="9">The sequence shown here is derived from an EMBL/GenBank/DDBJ whole genome shotgun (WGS) entry which is preliminary data.</text>
</comment>
<feature type="transmembrane region" description="Helical" evidence="7">
    <location>
        <begin position="229"/>
        <end position="251"/>
    </location>
</feature>
<dbReference type="Proteomes" id="UP001523369">
    <property type="component" value="Unassembled WGS sequence"/>
</dbReference>
<evidence type="ECO:0000256" key="3">
    <source>
        <dbReference type="ARBA" id="ARBA00022475"/>
    </source>
</evidence>
<accession>A0ABT1DGW0</accession>
<feature type="transmembrane region" description="Helical" evidence="7">
    <location>
        <begin position="177"/>
        <end position="196"/>
    </location>
</feature>
<dbReference type="InterPro" id="IPR004869">
    <property type="entry name" value="MMPL_dom"/>
</dbReference>
<dbReference type="PANTHER" id="PTHR33406">
    <property type="entry name" value="MEMBRANE PROTEIN MJ1562-RELATED"/>
    <property type="match status" value="1"/>
</dbReference>
<evidence type="ECO:0000256" key="4">
    <source>
        <dbReference type="ARBA" id="ARBA00022692"/>
    </source>
</evidence>
<name>A0ABT1DGW0_9ACTN</name>
<dbReference type="RefSeq" id="WP_253235426.1">
    <property type="nucleotide sequence ID" value="NZ_JAMYJR010000001.1"/>
</dbReference>
<reference evidence="9 10" key="1">
    <citation type="submission" date="2022-06" db="EMBL/GenBank/DDBJ databases">
        <title>New Species of the Genus Actinoplanes, ActinopZanes ferrugineus.</title>
        <authorList>
            <person name="Ding P."/>
        </authorList>
    </citation>
    <scope>NUCLEOTIDE SEQUENCE [LARGE SCALE GENOMIC DNA]</scope>
    <source>
        <strain evidence="9 10">TRM88003</strain>
    </source>
</reference>
<feature type="domain" description="Membrane transport protein MMPL" evidence="8">
    <location>
        <begin position="496"/>
        <end position="701"/>
    </location>
</feature>
<evidence type="ECO:0000256" key="5">
    <source>
        <dbReference type="ARBA" id="ARBA00022989"/>
    </source>
</evidence>
<feature type="transmembrane region" description="Helical" evidence="7">
    <location>
        <begin position="592"/>
        <end position="614"/>
    </location>
</feature>
<proteinExistence type="inferred from homology"/>
<keyword evidence="5 7" id="KW-1133">Transmembrane helix</keyword>
<gene>
    <name evidence="9" type="ORF">M1L60_01650</name>
</gene>
<organism evidence="9 10">
    <name type="scientific">Paractinoplanes aksuensis</name>
    <dbReference type="NCBI Taxonomy" id="2939490"/>
    <lineage>
        <taxon>Bacteria</taxon>
        <taxon>Bacillati</taxon>
        <taxon>Actinomycetota</taxon>
        <taxon>Actinomycetes</taxon>
        <taxon>Micromonosporales</taxon>
        <taxon>Micromonosporaceae</taxon>
        <taxon>Paractinoplanes</taxon>
    </lineage>
</organism>
<dbReference type="PANTHER" id="PTHR33406:SF11">
    <property type="entry name" value="MEMBRANE PROTEIN SCO6666-RELATED"/>
    <property type="match status" value="1"/>
</dbReference>
<evidence type="ECO:0000313" key="9">
    <source>
        <dbReference type="EMBL" id="MCO8269290.1"/>
    </source>
</evidence>
<feature type="domain" description="Membrane transport protein MMPL" evidence="8">
    <location>
        <begin position="45"/>
        <end position="365"/>
    </location>
</feature>
<dbReference type="InterPro" id="IPR050545">
    <property type="entry name" value="Mycobact_MmpL"/>
</dbReference>
<feature type="transmembrane region" description="Helical" evidence="7">
    <location>
        <begin position="365"/>
        <end position="386"/>
    </location>
</feature>
<feature type="transmembrane region" description="Helical" evidence="7">
    <location>
        <begin position="15"/>
        <end position="39"/>
    </location>
</feature>
<feature type="transmembrane region" description="Helical" evidence="7">
    <location>
        <begin position="308"/>
        <end position="332"/>
    </location>
</feature>
<feature type="transmembrane region" description="Helical" evidence="7">
    <location>
        <begin position="554"/>
        <end position="572"/>
    </location>
</feature>
<keyword evidence="3" id="KW-1003">Cell membrane</keyword>
<feature type="transmembrane region" description="Helical" evidence="7">
    <location>
        <begin position="666"/>
        <end position="685"/>
    </location>
</feature>
<feature type="transmembrane region" description="Helical" evidence="7">
    <location>
        <begin position="281"/>
        <end position="302"/>
    </location>
</feature>
<evidence type="ECO:0000256" key="2">
    <source>
        <dbReference type="ARBA" id="ARBA00010157"/>
    </source>
</evidence>